<dbReference type="EMBL" id="CP002467">
    <property type="protein sequence ID" value="ADV82020.1"/>
    <property type="molecule type" value="Genomic_DNA"/>
</dbReference>
<dbReference type="SUPFAM" id="SSF55797">
    <property type="entry name" value="PR-1-like"/>
    <property type="match status" value="1"/>
</dbReference>
<name>E8UYD2_TERSS</name>
<protein>
    <submittedName>
        <fullName evidence="2">SCP-like extracellular</fullName>
    </submittedName>
</protein>
<dbReference type="eggNOG" id="COG2340">
    <property type="taxonomic scope" value="Bacteria"/>
</dbReference>
<feature type="domain" description="SCP" evidence="1">
    <location>
        <begin position="28"/>
        <end position="140"/>
    </location>
</feature>
<keyword evidence="3" id="KW-1185">Reference proteome</keyword>
<organism evidence="2 3">
    <name type="scientific">Terriglobus saanensis (strain ATCC BAA-1853 / DSM 23119 / SP1PR4)</name>
    <dbReference type="NCBI Taxonomy" id="401053"/>
    <lineage>
        <taxon>Bacteria</taxon>
        <taxon>Pseudomonadati</taxon>
        <taxon>Acidobacteriota</taxon>
        <taxon>Terriglobia</taxon>
        <taxon>Terriglobales</taxon>
        <taxon>Acidobacteriaceae</taxon>
        <taxon>Terriglobus</taxon>
    </lineage>
</organism>
<dbReference type="PANTHER" id="PTHR31157">
    <property type="entry name" value="SCP DOMAIN-CONTAINING PROTEIN"/>
    <property type="match status" value="1"/>
</dbReference>
<sequence>MVVFAFCVVGAQVVLAQGRTVAEQYLFAALNQERAAVGLPALTWNPQMAVAAREHAIRMARMGGISHQFAGEPDLTQRTSTAGAKFSTVAENVAVGESPLTIHNAWMHSPGHRANILDAVVTSVGISAILYQGRLWAVQDFSRDVATLSLAAQEEKVRALVAQSSRMTSITPTPEARDTCAREKGYAGDRQPSFVMRYSGSSLALLPEQLTAKLASGQYTHAEVGACVPEGSAFAGYSIAVLLYP</sequence>
<dbReference type="KEGG" id="tsa:AciPR4_1192"/>
<accession>E8UYD2</accession>
<dbReference type="InterPro" id="IPR014044">
    <property type="entry name" value="CAP_dom"/>
</dbReference>
<dbReference type="STRING" id="401053.AciPR4_1192"/>
<evidence type="ECO:0000313" key="2">
    <source>
        <dbReference type="EMBL" id="ADV82020.1"/>
    </source>
</evidence>
<reference evidence="2 3" key="1">
    <citation type="journal article" date="2012" name="Stand. Genomic Sci.">
        <title>Complete genome sequence of Terriglobus saanensis type strain SP1PR4(T), an Acidobacteria from tundra soil.</title>
        <authorList>
            <person name="Rawat S.R."/>
            <person name="Mannisto M.K."/>
            <person name="Starovoytov V."/>
            <person name="Goodwin L."/>
            <person name="Nolan M."/>
            <person name="Hauser L."/>
            <person name="Land M."/>
            <person name="Davenport K.W."/>
            <person name="Woyke T."/>
            <person name="Haggblom M.M."/>
        </authorList>
    </citation>
    <scope>NUCLEOTIDE SEQUENCE</scope>
    <source>
        <strain evidence="3">ATCC BAA-1853 / DSM 23119 / SP1PR4</strain>
    </source>
</reference>
<evidence type="ECO:0000259" key="1">
    <source>
        <dbReference type="Pfam" id="PF00188"/>
    </source>
</evidence>
<proteinExistence type="predicted"/>
<dbReference type="Gene3D" id="3.40.33.10">
    <property type="entry name" value="CAP"/>
    <property type="match status" value="1"/>
</dbReference>
<dbReference type="HOGENOM" id="CLU_1133162_0_0_0"/>
<dbReference type="Proteomes" id="UP000006844">
    <property type="component" value="Chromosome"/>
</dbReference>
<dbReference type="AlphaFoldDB" id="E8UYD2"/>
<dbReference type="PANTHER" id="PTHR31157:SF1">
    <property type="entry name" value="SCP DOMAIN-CONTAINING PROTEIN"/>
    <property type="match status" value="1"/>
</dbReference>
<dbReference type="InterPro" id="IPR035940">
    <property type="entry name" value="CAP_sf"/>
</dbReference>
<dbReference type="OrthoDB" id="9783944at2"/>
<evidence type="ECO:0000313" key="3">
    <source>
        <dbReference type="Proteomes" id="UP000006844"/>
    </source>
</evidence>
<dbReference type="Pfam" id="PF00188">
    <property type="entry name" value="CAP"/>
    <property type="match status" value="1"/>
</dbReference>
<gene>
    <name evidence="2" type="ordered locus">AciPR4_1192</name>
</gene>
<dbReference type="CDD" id="cd05379">
    <property type="entry name" value="CAP_bacterial"/>
    <property type="match status" value="1"/>
</dbReference>